<proteinExistence type="inferred from homology"/>
<dbReference type="Proteomes" id="UP001154255">
    <property type="component" value="Unassembled WGS sequence"/>
</dbReference>
<keyword evidence="6" id="KW-0560">Oxidoreductase</keyword>
<evidence type="ECO:0000256" key="1">
    <source>
        <dbReference type="ARBA" id="ARBA00004781"/>
    </source>
</evidence>
<dbReference type="Proteomes" id="UP001154259">
    <property type="component" value="Unassembled WGS sequence"/>
</dbReference>
<evidence type="ECO:0000313" key="8">
    <source>
        <dbReference type="EMBL" id="CAI3940421.1"/>
    </source>
</evidence>
<name>A0A9W4TN71_9PROT</name>
<dbReference type="Gene3D" id="3.90.25.10">
    <property type="entry name" value="UDP-galactose 4-epimerase, domain 1"/>
    <property type="match status" value="1"/>
</dbReference>
<evidence type="ECO:0000256" key="5">
    <source>
        <dbReference type="ARBA" id="ARBA00048200"/>
    </source>
</evidence>
<dbReference type="InterPro" id="IPR029903">
    <property type="entry name" value="RmlD-like-bd"/>
</dbReference>
<dbReference type="PANTHER" id="PTHR10491">
    <property type="entry name" value="DTDP-4-DEHYDRORHAMNOSE REDUCTASE"/>
    <property type="match status" value="1"/>
</dbReference>
<evidence type="ECO:0000256" key="3">
    <source>
        <dbReference type="ARBA" id="ARBA00012929"/>
    </source>
</evidence>
<evidence type="ECO:0000313" key="10">
    <source>
        <dbReference type="Proteomes" id="UP001154255"/>
    </source>
</evidence>
<dbReference type="EMBL" id="CAMXCM010000002">
    <property type="protein sequence ID" value="CAI3940421.1"/>
    <property type="molecule type" value="Genomic_DNA"/>
</dbReference>
<keyword evidence="6" id="KW-0521">NADP</keyword>
<dbReference type="Gene3D" id="3.40.50.720">
    <property type="entry name" value="NAD(P)-binding Rossmann-like Domain"/>
    <property type="match status" value="1"/>
</dbReference>
<comment type="cofactor">
    <cofactor evidence="6">
        <name>Mg(2+)</name>
        <dbReference type="ChEBI" id="CHEBI:18420"/>
    </cofactor>
    <text evidence="6">Binds 1 Mg(2+) ion per monomer.</text>
</comment>
<keyword evidence="11" id="KW-1185">Reference proteome</keyword>
<comment type="similarity">
    <text evidence="2 6">Belongs to the dTDP-4-dehydrorhamnose reductase family.</text>
</comment>
<feature type="domain" description="RmlD-like substrate binding" evidence="7">
    <location>
        <begin position="23"/>
        <end position="311"/>
    </location>
</feature>
<organism evidence="8 10">
    <name type="scientific">Commensalibacter communis</name>
    <dbReference type="NCBI Taxonomy" id="2972786"/>
    <lineage>
        <taxon>Bacteria</taxon>
        <taxon>Pseudomonadati</taxon>
        <taxon>Pseudomonadota</taxon>
        <taxon>Alphaproteobacteria</taxon>
        <taxon>Acetobacterales</taxon>
        <taxon>Acetobacteraceae</taxon>
    </lineage>
</organism>
<evidence type="ECO:0000256" key="6">
    <source>
        <dbReference type="RuleBase" id="RU364082"/>
    </source>
</evidence>
<dbReference type="GO" id="GO:0008831">
    <property type="term" value="F:dTDP-4-dehydrorhamnose reductase activity"/>
    <property type="evidence" value="ECO:0007669"/>
    <property type="project" value="UniProtKB-EC"/>
</dbReference>
<reference evidence="8" key="1">
    <citation type="submission" date="2022-10" db="EMBL/GenBank/DDBJ databases">
        <authorList>
            <person name="Botero Cardona J."/>
        </authorList>
    </citation>
    <scope>NUCLEOTIDE SEQUENCE</scope>
    <source>
        <strain evidence="8">LMG 31819</strain>
        <strain evidence="9">R-53529</strain>
    </source>
</reference>
<evidence type="ECO:0000259" key="7">
    <source>
        <dbReference type="Pfam" id="PF04321"/>
    </source>
</evidence>
<evidence type="ECO:0000256" key="2">
    <source>
        <dbReference type="ARBA" id="ARBA00010944"/>
    </source>
</evidence>
<comment type="function">
    <text evidence="6">Catalyzes the reduction of dTDP-6-deoxy-L-lyxo-4-hexulose to yield dTDP-L-rhamnose.</text>
</comment>
<dbReference type="InterPro" id="IPR005913">
    <property type="entry name" value="dTDP_dehydrorham_reduct"/>
</dbReference>
<gene>
    <name evidence="9" type="ORF">R53529_LOCUS1235</name>
    <name evidence="8" type="ORF">R53530_LOCUS1199</name>
</gene>
<dbReference type="CDD" id="cd05254">
    <property type="entry name" value="dTDP_HR_like_SDR_e"/>
    <property type="match status" value="1"/>
</dbReference>
<dbReference type="Pfam" id="PF04321">
    <property type="entry name" value="RmlD_sub_bind"/>
    <property type="match status" value="1"/>
</dbReference>
<dbReference type="EC" id="1.1.1.133" evidence="3 6"/>
<evidence type="ECO:0000256" key="4">
    <source>
        <dbReference type="ARBA" id="ARBA00017099"/>
    </source>
</evidence>
<protein>
    <recommendedName>
        <fullName evidence="4 6">dTDP-4-dehydrorhamnose reductase</fullName>
        <ecNumber evidence="3 6">1.1.1.133</ecNumber>
    </recommendedName>
</protein>
<comment type="pathway">
    <text evidence="1 6">Carbohydrate biosynthesis; dTDP-L-rhamnose biosynthesis.</text>
</comment>
<dbReference type="PANTHER" id="PTHR10491:SF4">
    <property type="entry name" value="METHIONINE ADENOSYLTRANSFERASE 2 SUBUNIT BETA"/>
    <property type="match status" value="1"/>
</dbReference>
<dbReference type="EMBL" id="CAMXCS010000002">
    <property type="protein sequence ID" value="CAI3943066.1"/>
    <property type="molecule type" value="Genomic_DNA"/>
</dbReference>
<sequence>MHKIQGLPKQRAGFHIQNRGILMTILVIGGKNGQLAESFKLLNDDRLVFVGRPEFDFTQPDTLKSVFQGDQKPELIINTAAWTAVDAAETNQEDAYLVNRDGPAQLAKLCAVYDVPLIHVSTDYVFSGDKGSPYTETDPVSPETVYGASKAEGEQAILAAQPNSVILRTAWVYSAHNKNFVLTMINAGAKNPALKVVGDQHGNPTCSDDLAWAIMQIADRYLKEGWNSEWNGIYHAVGTGDATWYELATEALQQAALYGQKMPEVSAIKTEDWPTPAKRPQDSRLNTDKLYQIFNVRLPKWQDSVAKVVKTVFSA</sequence>
<comment type="catalytic activity">
    <reaction evidence="5 6">
        <text>dTDP-beta-L-rhamnose + NADP(+) = dTDP-4-dehydro-beta-L-rhamnose + NADPH + H(+)</text>
        <dbReference type="Rhea" id="RHEA:21796"/>
        <dbReference type="ChEBI" id="CHEBI:15378"/>
        <dbReference type="ChEBI" id="CHEBI:57510"/>
        <dbReference type="ChEBI" id="CHEBI:57783"/>
        <dbReference type="ChEBI" id="CHEBI:58349"/>
        <dbReference type="ChEBI" id="CHEBI:62830"/>
        <dbReference type="EC" id="1.1.1.133"/>
    </reaction>
</comment>
<evidence type="ECO:0000313" key="9">
    <source>
        <dbReference type="EMBL" id="CAI3943066.1"/>
    </source>
</evidence>
<accession>A0A9W4TN71</accession>
<dbReference type="AlphaFoldDB" id="A0A9W4TN71"/>
<dbReference type="InterPro" id="IPR036291">
    <property type="entry name" value="NAD(P)-bd_dom_sf"/>
</dbReference>
<dbReference type="SUPFAM" id="SSF51735">
    <property type="entry name" value="NAD(P)-binding Rossmann-fold domains"/>
    <property type="match status" value="1"/>
</dbReference>
<dbReference type="NCBIfam" id="TIGR01214">
    <property type="entry name" value="rmlD"/>
    <property type="match status" value="1"/>
</dbReference>
<comment type="caution">
    <text evidence="8">The sequence shown here is derived from an EMBL/GenBank/DDBJ whole genome shotgun (WGS) entry which is preliminary data.</text>
</comment>
<evidence type="ECO:0000313" key="11">
    <source>
        <dbReference type="Proteomes" id="UP001154259"/>
    </source>
</evidence>